<dbReference type="FunFam" id="3.60.21.10:FF:000043">
    <property type="entry name" value="Ser/Thr protein phosphatase family"/>
    <property type="match status" value="1"/>
</dbReference>
<feature type="compositionally biased region" description="Polar residues" evidence="1">
    <location>
        <begin position="513"/>
        <end position="524"/>
    </location>
</feature>
<dbReference type="OrthoDB" id="7722975at2759"/>
<dbReference type="SUPFAM" id="SSF55816">
    <property type="entry name" value="5'-nucleotidase (syn. UDP-sugar hydrolase), C-terminal domain"/>
    <property type="match status" value="1"/>
</dbReference>
<keyword evidence="2" id="KW-0732">Signal</keyword>
<protein>
    <recommendedName>
        <fullName evidence="3">Putative 5'-nucleotidase C-terminal domain-containing protein</fullName>
    </recommendedName>
</protein>
<dbReference type="FunFam" id="3.90.780.10:FF:000009">
    <property type="entry name" value="Ser/Thr protein phosphatase family"/>
    <property type="match status" value="1"/>
</dbReference>
<keyword evidence="5" id="KW-1185">Reference proteome</keyword>
<dbReference type="GO" id="GO:0005829">
    <property type="term" value="C:cytosol"/>
    <property type="evidence" value="ECO:0007669"/>
    <property type="project" value="TreeGrafter"/>
</dbReference>
<dbReference type="Gene3D" id="3.60.21.10">
    <property type="match status" value="1"/>
</dbReference>
<gene>
    <name evidence="4" type="ORF">BTUL_0207g00140</name>
</gene>
<dbReference type="InterPro" id="IPR053828">
    <property type="entry name" value="Nucleosidase_C"/>
</dbReference>
<dbReference type="Proteomes" id="UP000297777">
    <property type="component" value="Unassembled WGS sequence"/>
</dbReference>
<feature type="domain" description="Putative 5'-nucleotidase C-terminal" evidence="3">
    <location>
        <begin position="379"/>
        <end position="587"/>
    </location>
</feature>
<dbReference type="GO" id="GO:0016787">
    <property type="term" value="F:hydrolase activity"/>
    <property type="evidence" value="ECO:0007669"/>
    <property type="project" value="InterPro"/>
</dbReference>
<evidence type="ECO:0000259" key="3">
    <source>
        <dbReference type="Pfam" id="PF21953"/>
    </source>
</evidence>
<dbReference type="InterPro" id="IPR006179">
    <property type="entry name" value="5_nucleotidase/apyrase"/>
</dbReference>
<accession>A0A4Z1EB92</accession>
<reference evidence="4 5" key="1">
    <citation type="submission" date="2017-12" db="EMBL/GenBank/DDBJ databases">
        <title>Comparative genomics of Botrytis spp.</title>
        <authorList>
            <person name="Valero-Jimenez C.A."/>
            <person name="Tapia P."/>
            <person name="Veloso J."/>
            <person name="Silva-Moreno E."/>
            <person name="Staats M."/>
            <person name="Valdes J.H."/>
            <person name="Van Kan J.A.L."/>
        </authorList>
    </citation>
    <scope>NUCLEOTIDE SEQUENCE [LARGE SCALE GENOMIC DNA]</scope>
    <source>
        <strain evidence="4 5">Bt9001</strain>
    </source>
</reference>
<name>A0A4Z1EB92_9HELO</name>
<organism evidence="4 5">
    <name type="scientific">Botrytis tulipae</name>
    <dbReference type="NCBI Taxonomy" id="87230"/>
    <lineage>
        <taxon>Eukaryota</taxon>
        <taxon>Fungi</taxon>
        <taxon>Dikarya</taxon>
        <taxon>Ascomycota</taxon>
        <taxon>Pezizomycotina</taxon>
        <taxon>Leotiomycetes</taxon>
        <taxon>Helotiales</taxon>
        <taxon>Sclerotiniaceae</taxon>
        <taxon>Botrytis</taxon>
    </lineage>
</organism>
<evidence type="ECO:0000313" key="5">
    <source>
        <dbReference type="Proteomes" id="UP000297777"/>
    </source>
</evidence>
<evidence type="ECO:0000256" key="2">
    <source>
        <dbReference type="SAM" id="SignalP"/>
    </source>
</evidence>
<dbReference type="CDD" id="cd07407">
    <property type="entry name" value="MPP_YHR202W_N"/>
    <property type="match status" value="1"/>
</dbReference>
<dbReference type="InterPro" id="IPR036907">
    <property type="entry name" value="5'-Nucleotdase_C_sf"/>
</dbReference>
<feature type="region of interest" description="Disordered" evidence="1">
    <location>
        <begin position="300"/>
        <end position="319"/>
    </location>
</feature>
<proteinExistence type="predicted"/>
<feature type="chain" id="PRO_5021299038" description="Putative 5'-nucleotidase C-terminal domain-containing protein" evidence="2">
    <location>
        <begin position="21"/>
        <end position="626"/>
    </location>
</feature>
<dbReference type="EMBL" id="PQXH01000207">
    <property type="protein sequence ID" value="TGO08469.1"/>
    <property type="molecule type" value="Genomic_DNA"/>
</dbReference>
<feature type="signal peptide" evidence="2">
    <location>
        <begin position="1"/>
        <end position="20"/>
    </location>
</feature>
<dbReference type="PANTHER" id="PTHR11575">
    <property type="entry name" value="5'-NUCLEOTIDASE-RELATED"/>
    <property type="match status" value="1"/>
</dbReference>
<dbReference type="PANTHER" id="PTHR11575:SF43">
    <property type="entry name" value="SER_THR PROTEIN PHOSPHATASE FAMILY (AFU_ORTHOLOGUE AFUA_3G04160)"/>
    <property type="match status" value="1"/>
</dbReference>
<evidence type="ECO:0000313" key="4">
    <source>
        <dbReference type="EMBL" id="TGO08469.1"/>
    </source>
</evidence>
<sequence length="626" mass="70392">MTMAKHLLTLTGFLTSLAAGVQPSAPAAIAAPMRPLQWGQLNFLQTTDTHGWHAGHLQEAQYSADWGDYISFAEQMKKQADDKGVDLLLVDTGDRIEGNGLYDASEPKGQYTYDIFREQHIDIICTGNHELYKADAAAREYDQTVPNFNGNYLASNLDYINPKTGEQIPMAKRYRKFTTKNQGIKVVAFGFLFDFNRNANNTVVQEVEKTIKEEWFQQAIREDADLFVVIGHVTLDGPEYKAIYKALRDQNWDTPIQFFGGHSHIRSYAKYDSKAYGIQSGRYMETVGWMSIEGIKKNGKKKMSQEEHTSSAQATEDAERTGMSFQRRYIDNNLFGYHFHTGLNDTTFPTEHGKNVSNFIAKARKALNLDHNFGCAPKDLWMSRAKYPSKDSLFSWLGDEVMPDVVTRLDRKDVPTIAITNTGAMRFDIFKGAFTRDTTFIISPFVSKFMYIKDVPIAAAEQVLPLLNSGGNIFSSSNLDINNLAPPEHLSYKTDILAPSIPISDLPPLSNAQSPLFSSSSTQRPELIPGYTTKDDNGSDGDDTIHSPITFHRVPNCIESRINIPTTSSNPETVDLVFIDFIKPWVLVALRFSGADYTEKDVNSYRNETLTELMAGWIKENWGQDC</sequence>
<feature type="region of interest" description="Disordered" evidence="1">
    <location>
        <begin position="513"/>
        <end position="548"/>
    </location>
</feature>
<dbReference type="GO" id="GO:0009166">
    <property type="term" value="P:nucleotide catabolic process"/>
    <property type="evidence" value="ECO:0007669"/>
    <property type="project" value="InterPro"/>
</dbReference>
<dbReference type="AlphaFoldDB" id="A0A4Z1EB92"/>
<evidence type="ECO:0000256" key="1">
    <source>
        <dbReference type="SAM" id="MobiDB-lite"/>
    </source>
</evidence>
<dbReference type="FunFam" id="3.90.780.10:FF:000008">
    <property type="entry name" value="Ser/Thr protein phosphatase family"/>
    <property type="match status" value="1"/>
</dbReference>
<dbReference type="PIRSF" id="PIRSF017316">
    <property type="entry name" value="Pesterase_C1039"/>
    <property type="match status" value="1"/>
</dbReference>
<dbReference type="SUPFAM" id="SSF56300">
    <property type="entry name" value="Metallo-dependent phosphatases"/>
    <property type="match status" value="1"/>
</dbReference>
<dbReference type="Pfam" id="PF21953">
    <property type="entry name" value="NadN_nucleosid_C"/>
    <property type="match status" value="1"/>
</dbReference>
<comment type="caution">
    <text evidence="4">The sequence shown here is derived from an EMBL/GenBank/DDBJ whole genome shotgun (WGS) entry which is preliminary data.</text>
</comment>
<dbReference type="InterPro" id="IPR029052">
    <property type="entry name" value="Metallo-depent_PP-like"/>
</dbReference>
<dbReference type="InterPro" id="IPR041823">
    <property type="entry name" value="YHR202W_N"/>
</dbReference>
<dbReference type="GO" id="GO:0005576">
    <property type="term" value="C:extracellular region"/>
    <property type="evidence" value="ECO:0007669"/>
    <property type="project" value="UniProtKB-ARBA"/>
</dbReference>
<dbReference type="InterPro" id="IPR014485">
    <property type="entry name" value="Pesterase_C1039"/>
</dbReference>
<dbReference type="Gene3D" id="3.90.780.10">
    <property type="entry name" value="5'-Nucleotidase, C-terminal domain"/>
    <property type="match status" value="2"/>
</dbReference>